<organism evidence="1">
    <name type="scientific">uncultured organism</name>
    <dbReference type="NCBI Taxonomy" id="155900"/>
    <lineage>
        <taxon>unclassified sequences</taxon>
        <taxon>environmental samples</taxon>
    </lineage>
</organism>
<reference evidence="1" key="1">
    <citation type="submission" date="2019-06" db="EMBL/GenBank/DDBJ databases">
        <authorList>
            <person name="Murdoch R.W."/>
            <person name="Fathepure B."/>
        </authorList>
    </citation>
    <scope>NUCLEOTIDE SEQUENCE</scope>
</reference>
<protein>
    <submittedName>
        <fullName evidence="1">Uncharacterized protein</fullName>
    </submittedName>
</protein>
<gene>
    <name evidence="1" type="ORF">KBTEX_04295</name>
</gene>
<dbReference type="EMBL" id="MN079491">
    <property type="protein sequence ID" value="QEA07929.1"/>
    <property type="molecule type" value="Genomic_DNA"/>
</dbReference>
<dbReference type="AlphaFoldDB" id="A0A5B8RFU1"/>
<evidence type="ECO:0000313" key="1">
    <source>
        <dbReference type="EMBL" id="QEA07929.1"/>
    </source>
</evidence>
<accession>A0A5B8RFU1</accession>
<name>A0A5B8RFU1_9ZZZZ</name>
<sequence length="272" mass="28256">MEDVDHAEPVLRGELADAPEHVGELVAGDGAVHAVVIRRDAPDGRERGLATGPEAGLLGVVRGDLDARGAVLAHQCLDAFELVGNLGVGAVELADEDGGGPGVVAGVDEVLRRLDRRAVHHLQSARDHAGGDDRRDRVAAVLDVVERGHEHGFRRRLGQKLHGDLHDHREHALGTVHQRQQVIAGGVRGLRADGYQLAVDGHCGHLEDVVHGQPVLQAVHAAGVLGDVAADGAGDLGGGIRCIVQPVGGGGLGDRKVAHAGLDPRDAPLCVH</sequence>
<proteinExistence type="predicted"/>